<keyword evidence="4" id="KW-0472">Membrane</keyword>
<organism evidence="6 7">
    <name type="scientific">Orchesella cincta</name>
    <name type="common">Springtail</name>
    <name type="synonym">Podura cincta</name>
    <dbReference type="NCBI Taxonomy" id="48709"/>
    <lineage>
        <taxon>Eukaryota</taxon>
        <taxon>Metazoa</taxon>
        <taxon>Ecdysozoa</taxon>
        <taxon>Arthropoda</taxon>
        <taxon>Hexapoda</taxon>
        <taxon>Collembola</taxon>
        <taxon>Entomobryomorpha</taxon>
        <taxon>Entomobryoidea</taxon>
        <taxon>Orchesellidae</taxon>
        <taxon>Orchesellinae</taxon>
        <taxon>Orchesella</taxon>
    </lineage>
</organism>
<dbReference type="PANTHER" id="PTHR11733">
    <property type="entry name" value="ZINC METALLOPROTEASE FAMILY M13 NEPRILYSIN-RELATED"/>
    <property type="match status" value="1"/>
</dbReference>
<evidence type="ECO:0000256" key="3">
    <source>
        <dbReference type="SAM" id="MobiDB-lite"/>
    </source>
</evidence>
<dbReference type="AlphaFoldDB" id="A0A1D2MI00"/>
<dbReference type="OMA" id="ASEKECW"/>
<dbReference type="GO" id="GO:0004222">
    <property type="term" value="F:metalloendopeptidase activity"/>
    <property type="evidence" value="ECO:0007669"/>
    <property type="project" value="InterPro"/>
</dbReference>
<keyword evidence="4" id="KW-0812">Transmembrane</keyword>
<dbReference type="PROSITE" id="PS51885">
    <property type="entry name" value="NEPRILYSIN"/>
    <property type="match status" value="1"/>
</dbReference>
<evidence type="ECO:0000256" key="2">
    <source>
        <dbReference type="ARBA" id="ARBA00007357"/>
    </source>
</evidence>
<dbReference type="PANTHER" id="PTHR11733:SF133">
    <property type="entry name" value="PHOSPHATE-REGULATING NEUTRAL ENDOPEPTIDASE PHEX"/>
    <property type="match status" value="1"/>
</dbReference>
<dbReference type="InterPro" id="IPR000718">
    <property type="entry name" value="Peptidase_M13"/>
</dbReference>
<keyword evidence="7" id="KW-1185">Reference proteome</keyword>
<feature type="domain" description="Peptidase M13 N-terminal" evidence="5">
    <location>
        <begin position="180"/>
        <end position="290"/>
    </location>
</feature>
<sequence length="873" mass="102046">MPYKLFGTIQRRQSLDNLPEYVGDRYNSFSEETPKEFIFTVTNDDNDVADRRSIASAAGSHGRKSVRDRKKSLSTSIKSGNRRRSTRTLTMPLQWYNIGLRPGAFDLELWWAKSRFGARLNALIVVILFVIFLIHGIGGIYFIITHFTSHPHTNPYICTSEDCGKAAEWLTETMNTAVNPCENFYEFVCGNDEELEDDLNYFSEYINIPGYKIEFGENSILAKILTSYSSAEEFNQPIKYYQACLNERTRKEYGLTALTDAMKYVFETTDLTNFETSTLKLEEVGVRTFRVMGHAVFLNIAFHSYPHIERWPPVEWVAIFDKKVDEQSVRSVLRNFLPNMGILGGSKIDDMVNAIKTISDVIEKIHLVYMDEPPSSFPDTIKKNLEGMCPPMGIKMNIQEVFDGFIGEKFRWDYINPETQAYAEALQKCFDEDPSKFTFISFTYPKTAFAGIWIFGLVYDFFPYMDPSLIDDWGLNRNSALVKSMIVDFDYTVEYRCFKAMWQNLGYLPIVAYLQGLLIDPVEFSMQKTEDIEDLFKETEQNWLKIPESQIWEPQRFLGQVIFSRDLHTDVVMPGMDDLPWDTAIDLLDLTNDHLKNSFIAVKYIVERARRAWQGSTDPDPNVNWWGDGDLKSKPIRTLLFNLQQSYIVAARFKEEKGAARQGKWEQFLGRDPSNYILFPLSLFYEPHTSENFVLQTWMNYKRIVDRDLSYTQVNHNCSSFDSYDPFQTRPAPFDYQLSESTLEAFSWEQDQDFMNTLAVKLAMKHFHDERSNLLKLPFKWDLNKQTRDWRLNRFLPGVLSKYTEEQLLFMAIVRQNCRGSWKKFEKHKDERYFMETTILNMLMQTEEFSQVWQCPDKSFMNLGSDRCLKWIP</sequence>
<comment type="caution">
    <text evidence="6">The sequence shown here is derived from an EMBL/GenBank/DDBJ whole genome shotgun (WGS) entry which is preliminary data.</text>
</comment>
<dbReference type="InterPro" id="IPR024079">
    <property type="entry name" value="MetalloPept_cat_dom_sf"/>
</dbReference>
<feature type="compositionally biased region" description="Basic residues" evidence="3">
    <location>
        <begin position="61"/>
        <end position="72"/>
    </location>
</feature>
<gene>
    <name evidence="6" type="ORF">Ocin01_14156</name>
</gene>
<comment type="similarity">
    <text evidence="2">Belongs to the peptidase M13 family.</text>
</comment>
<feature type="transmembrane region" description="Helical" evidence="4">
    <location>
        <begin position="120"/>
        <end position="144"/>
    </location>
</feature>
<accession>A0A1D2MI00</accession>
<proteinExistence type="inferred from homology"/>
<keyword evidence="4" id="KW-1133">Transmembrane helix</keyword>
<dbReference type="GO" id="GO:0016485">
    <property type="term" value="P:protein processing"/>
    <property type="evidence" value="ECO:0007669"/>
    <property type="project" value="TreeGrafter"/>
</dbReference>
<dbReference type="GO" id="GO:0005886">
    <property type="term" value="C:plasma membrane"/>
    <property type="evidence" value="ECO:0007669"/>
    <property type="project" value="TreeGrafter"/>
</dbReference>
<dbReference type="Gene3D" id="3.40.390.10">
    <property type="entry name" value="Collagenase (Catalytic Domain)"/>
    <property type="match status" value="2"/>
</dbReference>
<name>A0A1D2MI00_ORCCI</name>
<dbReference type="Pfam" id="PF05649">
    <property type="entry name" value="Peptidase_M13_N"/>
    <property type="match status" value="1"/>
</dbReference>
<evidence type="ECO:0000256" key="4">
    <source>
        <dbReference type="SAM" id="Phobius"/>
    </source>
</evidence>
<dbReference type="Proteomes" id="UP000094527">
    <property type="component" value="Unassembled WGS sequence"/>
</dbReference>
<evidence type="ECO:0000313" key="7">
    <source>
        <dbReference type="Proteomes" id="UP000094527"/>
    </source>
</evidence>
<reference evidence="6 7" key="1">
    <citation type="journal article" date="2016" name="Genome Biol. Evol.">
        <title>Gene Family Evolution Reflects Adaptation to Soil Environmental Stressors in the Genome of the Collembolan Orchesella cincta.</title>
        <authorList>
            <person name="Faddeeva-Vakhrusheva A."/>
            <person name="Derks M.F."/>
            <person name="Anvar S.Y."/>
            <person name="Agamennone V."/>
            <person name="Suring W."/>
            <person name="Smit S."/>
            <person name="van Straalen N.M."/>
            <person name="Roelofs D."/>
        </authorList>
    </citation>
    <scope>NUCLEOTIDE SEQUENCE [LARGE SCALE GENOMIC DNA]</scope>
    <source>
        <tissue evidence="6">Mixed pool</tissue>
    </source>
</reference>
<evidence type="ECO:0000259" key="5">
    <source>
        <dbReference type="Pfam" id="PF05649"/>
    </source>
</evidence>
<feature type="region of interest" description="Disordered" evidence="3">
    <location>
        <begin position="56"/>
        <end position="85"/>
    </location>
</feature>
<protein>
    <submittedName>
        <fullName evidence="6">Neprilysin-21</fullName>
    </submittedName>
</protein>
<comment type="subcellular location">
    <subcellularLocation>
        <location evidence="1">Cell membrane</location>
        <topology evidence="1">Single-pass type II membrane protein</topology>
    </subcellularLocation>
</comment>
<dbReference type="SUPFAM" id="SSF55486">
    <property type="entry name" value="Metalloproteases ('zincins'), catalytic domain"/>
    <property type="match status" value="1"/>
</dbReference>
<dbReference type="EMBL" id="LJIJ01001208">
    <property type="protein sequence ID" value="ODM92532.1"/>
    <property type="molecule type" value="Genomic_DNA"/>
</dbReference>
<dbReference type="OrthoDB" id="8297533at2759"/>
<dbReference type="InterPro" id="IPR008753">
    <property type="entry name" value="Peptidase_M13_N"/>
</dbReference>
<evidence type="ECO:0000313" key="6">
    <source>
        <dbReference type="EMBL" id="ODM92532.1"/>
    </source>
</evidence>
<evidence type="ECO:0000256" key="1">
    <source>
        <dbReference type="ARBA" id="ARBA00004401"/>
    </source>
</evidence>